<protein>
    <submittedName>
        <fullName evidence="1">Uncharacterized protein</fullName>
    </submittedName>
</protein>
<evidence type="ECO:0000313" key="1">
    <source>
        <dbReference type="EMBL" id="KAK1131348.1"/>
    </source>
</evidence>
<name>A0AA40G5Q4_9HYME</name>
<dbReference type="EMBL" id="JAHYIQ010000006">
    <property type="protein sequence ID" value="KAK1131348.1"/>
    <property type="molecule type" value="Genomic_DNA"/>
</dbReference>
<dbReference type="InterPro" id="IPR043129">
    <property type="entry name" value="ATPase_NBD"/>
</dbReference>
<dbReference type="Gene3D" id="3.30.420.40">
    <property type="match status" value="1"/>
</dbReference>
<gene>
    <name evidence="1" type="ORF">K0M31_017635</name>
</gene>
<dbReference type="SUPFAM" id="SSF53067">
    <property type="entry name" value="Actin-like ATPase domain"/>
    <property type="match status" value="1"/>
</dbReference>
<dbReference type="Proteomes" id="UP001177670">
    <property type="component" value="Unassembled WGS sequence"/>
</dbReference>
<dbReference type="Pfam" id="PF00022">
    <property type="entry name" value="Actin"/>
    <property type="match status" value="1"/>
</dbReference>
<organism evidence="1 2">
    <name type="scientific">Melipona bicolor</name>
    <dbReference type="NCBI Taxonomy" id="60889"/>
    <lineage>
        <taxon>Eukaryota</taxon>
        <taxon>Metazoa</taxon>
        <taxon>Ecdysozoa</taxon>
        <taxon>Arthropoda</taxon>
        <taxon>Hexapoda</taxon>
        <taxon>Insecta</taxon>
        <taxon>Pterygota</taxon>
        <taxon>Neoptera</taxon>
        <taxon>Endopterygota</taxon>
        <taxon>Hymenoptera</taxon>
        <taxon>Apocrita</taxon>
        <taxon>Aculeata</taxon>
        <taxon>Apoidea</taxon>
        <taxon>Anthophila</taxon>
        <taxon>Apidae</taxon>
        <taxon>Melipona</taxon>
    </lineage>
</organism>
<evidence type="ECO:0000313" key="2">
    <source>
        <dbReference type="Proteomes" id="UP001177670"/>
    </source>
</evidence>
<dbReference type="AlphaFoldDB" id="A0AA40G5Q4"/>
<keyword evidence="2" id="KW-1185">Reference proteome</keyword>
<accession>A0AA40G5Q4</accession>
<comment type="caution">
    <text evidence="1">The sequence shown here is derived from an EMBL/GenBank/DDBJ whole genome shotgun (WGS) entry which is preliminary data.</text>
</comment>
<dbReference type="InterPro" id="IPR004000">
    <property type="entry name" value="Actin"/>
</dbReference>
<proteinExistence type="predicted"/>
<reference evidence="1" key="1">
    <citation type="submission" date="2021-10" db="EMBL/GenBank/DDBJ databases">
        <title>Melipona bicolor Genome sequencing and assembly.</title>
        <authorList>
            <person name="Araujo N.S."/>
            <person name="Arias M.C."/>
        </authorList>
    </citation>
    <scope>NUCLEOTIDE SEQUENCE</scope>
    <source>
        <strain evidence="1">USP_2M_L1-L4_2017</strain>
        <tissue evidence="1">Whole body</tissue>
    </source>
</reference>
<sequence>MSGGVYGGDEVGAIIFDVGHQSLRVGYGGEDTPKAEIPTTLGVWEDTVESLDSGQNVRKHYNIDVTAIQVRKKGTIVSRSVILSREIRLRLGV</sequence>